<dbReference type="SUPFAM" id="SSF50494">
    <property type="entry name" value="Trypsin-like serine proteases"/>
    <property type="match status" value="1"/>
</dbReference>
<dbReference type="PROSITE" id="PS50240">
    <property type="entry name" value="TRYPSIN_DOM"/>
    <property type="match status" value="1"/>
</dbReference>
<organism evidence="3 4">
    <name type="scientific">Smittium mucronatum</name>
    <dbReference type="NCBI Taxonomy" id="133383"/>
    <lineage>
        <taxon>Eukaryota</taxon>
        <taxon>Fungi</taxon>
        <taxon>Fungi incertae sedis</taxon>
        <taxon>Zoopagomycota</taxon>
        <taxon>Kickxellomycotina</taxon>
        <taxon>Harpellomycetes</taxon>
        <taxon>Harpellales</taxon>
        <taxon>Legeriomycetaceae</taxon>
        <taxon>Smittium</taxon>
    </lineage>
</organism>
<reference evidence="3 4" key="1">
    <citation type="journal article" date="2016" name="Mol. Biol. Evol.">
        <title>Genome-Wide Survey of Gut Fungi (Harpellales) Reveals the First Horizontally Transferred Ubiquitin Gene from a Mosquito Host.</title>
        <authorList>
            <person name="Wang Y."/>
            <person name="White M.M."/>
            <person name="Kvist S."/>
            <person name="Moncalvo J.M."/>
        </authorList>
    </citation>
    <scope>NUCLEOTIDE SEQUENCE [LARGE SCALE GENOMIC DNA]</scope>
    <source>
        <strain evidence="3 4">ALG-7-W6</strain>
    </source>
</reference>
<dbReference type="InterPro" id="IPR051333">
    <property type="entry name" value="CLIP_Serine_Protease"/>
</dbReference>
<evidence type="ECO:0000313" key="4">
    <source>
        <dbReference type="Proteomes" id="UP000187455"/>
    </source>
</evidence>
<dbReference type="Gene3D" id="2.40.10.10">
    <property type="entry name" value="Trypsin-like serine proteases"/>
    <property type="match status" value="1"/>
</dbReference>
<dbReference type="InterPro" id="IPR001254">
    <property type="entry name" value="Trypsin_dom"/>
</dbReference>
<dbReference type="EMBL" id="LSSL01005377">
    <property type="protein sequence ID" value="OLY78877.1"/>
    <property type="molecule type" value="Genomic_DNA"/>
</dbReference>
<name>A0A1R0GPR2_9FUNG</name>
<keyword evidence="4" id="KW-1185">Reference proteome</keyword>
<feature type="signal peptide" evidence="1">
    <location>
        <begin position="1"/>
        <end position="16"/>
    </location>
</feature>
<dbReference type="PRINTS" id="PR00722">
    <property type="entry name" value="CHYMOTRYPSIN"/>
</dbReference>
<dbReference type="AlphaFoldDB" id="A0A1R0GPR2"/>
<sequence length="307" mass="34941">MVFFGFVLFSALPILASLLKGMVIDEDYENFVKIENLDSVVDDRPQIDIFENENNTDGTKGFEYVPEVVKVLGIYEEIGLECAGTLITPQHILTSASCLERSGKEGGFLPPELLAVSVPAFKIGVLFKVENVTVHESYNNYTMTNDIALIKLSFRLDPHNFDFPKIYNADLERRMRLEIYGYDLSSIDNYQLLPRRRVPISTSFVRESVCGRYILKKDLSCLFVRNRKSICINNRGGPVFRILGSRQMAGIISHWISVDTSKSFNIAPIYNCAKNGDVIVYTLLKSYINWMSKNTGYSKDYFKHFVS</sequence>
<accession>A0A1R0GPR2</accession>
<protein>
    <submittedName>
        <fullName evidence="3">Trypsin-4</fullName>
    </submittedName>
</protein>
<dbReference type="PANTHER" id="PTHR24260">
    <property type="match status" value="1"/>
</dbReference>
<keyword evidence="1" id="KW-0732">Signal</keyword>
<dbReference type="GO" id="GO:0004252">
    <property type="term" value="F:serine-type endopeptidase activity"/>
    <property type="evidence" value="ECO:0007669"/>
    <property type="project" value="InterPro"/>
</dbReference>
<evidence type="ECO:0000256" key="1">
    <source>
        <dbReference type="SAM" id="SignalP"/>
    </source>
</evidence>
<evidence type="ECO:0000259" key="2">
    <source>
        <dbReference type="PROSITE" id="PS50240"/>
    </source>
</evidence>
<dbReference type="GO" id="GO:0006508">
    <property type="term" value="P:proteolysis"/>
    <property type="evidence" value="ECO:0007669"/>
    <property type="project" value="InterPro"/>
</dbReference>
<evidence type="ECO:0000313" key="3">
    <source>
        <dbReference type="EMBL" id="OLY78877.1"/>
    </source>
</evidence>
<comment type="caution">
    <text evidence="3">The sequence shown here is derived from an EMBL/GenBank/DDBJ whole genome shotgun (WGS) entry which is preliminary data.</text>
</comment>
<feature type="chain" id="PRO_5012909629" evidence="1">
    <location>
        <begin position="17"/>
        <end position="307"/>
    </location>
</feature>
<dbReference type="Proteomes" id="UP000187455">
    <property type="component" value="Unassembled WGS sequence"/>
</dbReference>
<proteinExistence type="predicted"/>
<dbReference type="InterPro" id="IPR043504">
    <property type="entry name" value="Peptidase_S1_PA_chymotrypsin"/>
</dbReference>
<dbReference type="STRING" id="133383.A0A1R0GPR2"/>
<feature type="domain" description="Peptidase S1" evidence="2">
    <location>
        <begin position="18"/>
        <end position="296"/>
    </location>
</feature>
<gene>
    <name evidence="3" type="ORF">AYI68_g7066</name>
</gene>
<dbReference type="OrthoDB" id="6380398at2759"/>
<dbReference type="PANTHER" id="PTHR24260:SF136">
    <property type="entry name" value="GH08193P-RELATED"/>
    <property type="match status" value="1"/>
</dbReference>
<dbReference type="InterPro" id="IPR001314">
    <property type="entry name" value="Peptidase_S1A"/>
</dbReference>
<dbReference type="SMART" id="SM00020">
    <property type="entry name" value="Tryp_SPc"/>
    <property type="match status" value="1"/>
</dbReference>
<dbReference type="Pfam" id="PF00089">
    <property type="entry name" value="Trypsin"/>
    <property type="match status" value="1"/>
</dbReference>
<dbReference type="InterPro" id="IPR009003">
    <property type="entry name" value="Peptidase_S1_PA"/>
</dbReference>